<dbReference type="STRING" id="225164.V4AJS7"/>
<dbReference type="GO" id="GO:0003735">
    <property type="term" value="F:structural constituent of ribosome"/>
    <property type="evidence" value="ECO:0007669"/>
    <property type="project" value="InterPro"/>
</dbReference>
<reference evidence="8 9" key="1">
    <citation type="journal article" date="2013" name="Nature">
        <title>Insights into bilaterian evolution from three spiralian genomes.</title>
        <authorList>
            <person name="Simakov O."/>
            <person name="Marletaz F."/>
            <person name="Cho S.J."/>
            <person name="Edsinger-Gonzales E."/>
            <person name="Havlak P."/>
            <person name="Hellsten U."/>
            <person name="Kuo D.H."/>
            <person name="Larsson T."/>
            <person name="Lv J."/>
            <person name="Arendt D."/>
            <person name="Savage R."/>
            <person name="Osoegawa K."/>
            <person name="de Jong P."/>
            <person name="Grimwood J."/>
            <person name="Chapman J.A."/>
            <person name="Shapiro H."/>
            <person name="Aerts A."/>
            <person name="Otillar R.P."/>
            <person name="Terry A.Y."/>
            <person name="Boore J.L."/>
            <person name="Grigoriev I.V."/>
            <person name="Lindberg D.R."/>
            <person name="Seaver E.C."/>
            <person name="Weisblat D.A."/>
            <person name="Putnam N.H."/>
            <person name="Rokhsar D.S."/>
        </authorList>
    </citation>
    <scope>NUCLEOTIDE SEQUENCE [LARGE SCALE GENOMIC DNA]</scope>
</reference>
<evidence type="ECO:0000256" key="2">
    <source>
        <dbReference type="ARBA" id="ARBA00009864"/>
    </source>
</evidence>
<dbReference type="Proteomes" id="UP000030746">
    <property type="component" value="Unassembled WGS sequence"/>
</dbReference>
<dbReference type="HOGENOM" id="CLU_113868_0_0_1"/>
<comment type="similarity">
    <text evidence="2">Belongs to the mitochondrion-specific ribosomal protein mS23 family.</text>
</comment>
<dbReference type="Pfam" id="PF10484">
    <property type="entry name" value="MRP-S23"/>
    <property type="match status" value="1"/>
</dbReference>
<dbReference type="AlphaFoldDB" id="V4AJS7"/>
<dbReference type="RefSeq" id="XP_009051934.1">
    <property type="nucleotide sequence ID" value="XM_009053686.1"/>
</dbReference>
<dbReference type="CTD" id="20248619"/>
<keyword evidence="5" id="KW-0687">Ribonucleoprotein</keyword>
<gene>
    <name evidence="8" type="ORF">LOTGIDRAFT_231528</name>
</gene>
<dbReference type="PANTHER" id="PTHR15925">
    <property type="entry name" value="MITOCHONDRIAL RIBOSOMAL PROTEIN S23"/>
    <property type="match status" value="1"/>
</dbReference>
<evidence type="ECO:0000313" key="8">
    <source>
        <dbReference type="EMBL" id="ESO97332.1"/>
    </source>
</evidence>
<proteinExistence type="inferred from homology"/>
<dbReference type="OMA" id="TEDKPIW"/>
<dbReference type="GeneID" id="20248619"/>
<keyword evidence="4" id="KW-0496">Mitochondrion</keyword>
<evidence type="ECO:0000256" key="6">
    <source>
        <dbReference type="ARBA" id="ARBA00035137"/>
    </source>
</evidence>
<dbReference type="GO" id="GO:0005840">
    <property type="term" value="C:ribosome"/>
    <property type="evidence" value="ECO:0007669"/>
    <property type="project" value="InterPro"/>
</dbReference>
<keyword evidence="9" id="KW-1185">Reference proteome</keyword>
<keyword evidence="3" id="KW-0689">Ribosomal protein</keyword>
<evidence type="ECO:0000256" key="4">
    <source>
        <dbReference type="ARBA" id="ARBA00023128"/>
    </source>
</evidence>
<organism evidence="8 9">
    <name type="scientific">Lottia gigantea</name>
    <name type="common">Giant owl limpet</name>
    <dbReference type="NCBI Taxonomy" id="225164"/>
    <lineage>
        <taxon>Eukaryota</taxon>
        <taxon>Metazoa</taxon>
        <taxon>Spiralia</taxon>
        <taxon>Lophotrochozoa</taxon>
        <taxon>Mollusca</taxon>
        <taxon>Gastropoda</taxon>
        <taxon>Patellogastropoda</taxon>
        <taxon>Lottioidea</taxon>
        <taxon>Lottiidae</taxon>
        <taxon>Lottia</taxon>
    </lineage>
</organism>
<protein>
    <recommendedName>
        <fullName evidence="6">Small ribosomal subunit protein mS23</fullName>
    </recommendedName>
</protein>
<dbReference type="EMBL" id="KB201305">
    <property type="protein sequence ID" value="ESO97332.1"/>
    <property type="molecule type" value="Genomic_DNA"/>
</dbReference>
<feature type="domain" description="Small ribosomal subunit protein mS23 conserved" evidence="7">
    <location>
        <begin position="2"/>
        <end position="123"/>
    </location>
</feature>
<evidence type="ECO:0000313" key="9">
    <source>
        <dbReference type="Proteomes" id="UP000030746"/>
    </source>
</evidence>
<name>V4AJS7_LOTGI</name>
<dbReference type="GO" id="GO:0005739">
    <property type="term" value="C:mitochondrion"/>
    <property type="evidence" value="ECO:0007669"/>
    <property type="project" value="InterPro"/>
</dbReference>
<accession>V4AJS7</accession>
<dbReference type="InterPro" id="IPR019520">
    <property type="entry name" value="Ribosomal_mS23_met"/>
</dbReference>
<evidence type="ECO:0000256" key="5">
    <source>
        <dbReference type="ARBA" id="ARBA00023274"/>
    </source>
</evidence>
<evidence type="ECO:0000259" key="7">
    <source>
        <dbReference type="Pfam" id="PF10484"/>
    </source>
</evidence>
<evidence type="ECO:0000256" key="3">
    <source>
        <dbReference type="ARBA" id="ARBA00022980"/>
    </source>
</evidence>
<comment type="subcellular location">
    <subcellularLocation>
        <location evidence="1">Mitochondrion</location>
    </subcellularLocation>
</comment>
<evidence type="ECO:0000256" key="1">
    <source>
        <dbReference type="ARBA" id="ARBA00004173"/>
    </source>
</evidence>
<dbReference type="GO" id="GO:0006412">
    <property type="term" value="P:translation"/>
    <property type="evidence" value="ECO:0007669"/>
    <property type="project" value="InterPro"/>
</dbReference>
<dbReference type="KEGG" id="lgi:LOTGIDRAFT_231528"/>
<dbReference type="PANTHER" id="PTHR15925:SF2">
    <property type="entry name" value="SMALL RIBOSOMAL SUBUNIT PROTEIN MS23"/>
    <property type="match status" value="1"/>
</dbReference>
<dbReference type="InterPro" id="IPR023611">
    <property type="entry name" value="mS23_dom_met"/>
</dbReference>
<dbReference type="OrthoDB" id="10012356at2759"/>
<sequence length="180" mass="20794">MAGSRLEKIGTIFNRVNGLLRSGALDPAERPIWFDVYHRFPPKVQPEYERPIPSQELRQIVYPEDLIRLNFYKIYGDSDVIDLKNESKKTTCQLFVDKYIALLNTAEDKEDLFMKTAETLKGQGVKLKNVNVKEVQEETLEDTKEKNKPNFSVKDILGDIPKKKTEDQAKNIMFDNLGLE</sequence>
<dbReference type="CDD" id="cd23701">
    <property type="entry name" value="At1g26750"/>
    <property type="match status" value="1"/>
</dbReference>
<dbReference type="InterPro" id="IPR059242">
    <property type="entry name" value="mS23_dom"/>
</dbReference>